<dbReference type="InterPro" id="IPR022237">
    <property type="entry name" value="PsiD-like"/>
</dbReference>
<evidence type="ECO:0000256" key="1">
    <source>
        <dbReference type="ARBA" id="ARBA00022793"/>
    </source>
</evidence>
<dbReference type="AlphaFoldDB" id="A0A1G6TEX6"/>
<dbReference type="STRING" id="416944.SAMN05421548_11712"/>
<dbReference type="EMBL" id="FMYQ01000017">
    <property type="protein sequence ID" value="SDD27414.1"/>
    <property type="molecule type" value="Genomic_DNA"/>
</dbReference>
<evidence type="ECO:0000313" key="6">
    <source>
        <dbReference type="EMBL" id="SDD27414.1"/>
    </source>
</evidence>
<gene>
    <name evidence="6" type="ORF">SAMN05421548_11712</name>
</gene>
<feature type="domain" description="L-tryptophan decarboxylase PsiD-like" evidence="5">
    <location>
        <begin position="54"/>
        <end position="182"/>
    </location>
</feature>
<reference evidence="7" key="1">
    <citation type="submission" date="2016-09" db="EMBL/GenBank/DDBJ databases">
        <authorList>
            <person name="Varghese N."/>
            <person name="Submissions S."/>
        </authorList>
    </citation>
    <scope>NUCLEOTIDE SEQUENCE [LARGE SCALE GENOMIC DNA]</scope>
    <source>
        <strain evidence="7">TNe-862</strain>
    </source>
</reference>
<dbReference type="Pfam" id="PF12588">
    <property type="entry name" value="PSDC"/>
    <property type="match status" value="1"/>
</dbReference>
<proteinExistence type="predicted"/>
<evidence type="ECO:0000313" key="7">
    <source>
        <dbReference type="Proteomes" id="UP000198908"/>
    </source>
</evidence>
<keyword evidence="3" id="KW-0456">Lyase</keyword>
<evidence type="ECO:0000256" key="3">
    <source>
        <dbReference type="ARBA" id="ARBA00023239"/>
    </source>
</evidence>
<dbReference type="GO" id="GO:0006646">
    <property type="term" value="P:phosphatidylethanolamine biosynthetic process"/>
    <property type="evidence" value="ECO:0007669"/>
    <property type="project" value="TreeGrafter"/>
</dbReference>
<evidence type="ECO:0000256" key="4">
    <source>
        <dbReference type="ARBA" id="ARBA00023317"/>
    </source>
</evidence>
<name>A0A1G6TEX6_9BURK</name>
<dbReference type="InterPro" id="IPR003817">
    <property type="entry name" value="PS_Dcarbxylase"/>
</dbReference>
<dbReference type="PANTHER" id="PTHR10067:SF9">
    <property type="entry name" value="PHOSPHATIDYLSERINE DECARBOXYLASE FAMILY PROTEIN (AFU_ORTHOLOGUE AFUA_7G01730)"/>
    <property type="match status" value="1"/>
</dbReference>
<evidence type="ECO:0000259" key="5">
    <source>
        <dbReference type="Pfam" id="PF12588"/>
    </source>
</evidence>
<keyword evidence="4" id="KW-0670">Pyruvate</keyword>
<keyword evidence="2" id="KW-0865">Zymogen</keyword>
<dbReference type="GO" id="GO:0004609">
    <property type="term" value="F:phosphatidylserine decarboxylase activity"/>
    <property type="evidence" value="ECO:0007669"/>
    <property type="project" value="InterPro"/>
</dbReference>
<dbReference type="PANTHER" id="PTHR10067">
    <property type="entry name" value="PHOSPHATIDYLSERINE DECARBOXYLASE"/>
    <property type="match status" value="1"/>
</dbReference>
<keyword evidence="7" id="KW-1185">Reference proteome</keyword>
<protein>
    <submittedName>
        <fullName evidence="6">Phosphatidylserine decarboxylase</fullName>
    </submittedName>
</protein>
<dbReference type="Proteomes" id="UP000198908">
    <property type="component" value="Unassembled WGS sequence"/>
</dbReference>
<keyword evidence="1" id="KW-0210">Decarboxylase</keyword>
<dbReference type="Pfam" id="PF02666">
    <property type="entry name" value="PS_Dcarbxylase"/>
    <property type="match status" value="1"/>
</dbReference>
<organism evidence="6 7">
    <name type="scientific">Paraburkholderia lycopersici</name>
    <dbReference type="NCBI Taxonomy" id="416944"/>
    <lineage>
        <taxon>Bacteria</taxon>
        <taxon>Pseudomonadati</taxon>
        <taxon>Pseudomonadota</taxon>
        <taxon>Betaproteobacteria</taxon>
        <taxon>Burkholderiales</taxon>
        <taxon>Burkholderiaceae</taxon>
        <taxon>Paraburkholderia</taxon>
    </lineage>
</organism>
<dbReference type="OrthoDB" id="9802030at2"/>
<evidence type="ECO:0000256" key="2">
    <source>
        <dbReference type="ARBA" id="ARBA00023145"/>
    </source>
</evidence>
<accession>A0A1G6TEX6</accession>
<sequence>MDAATKSTRAGGSLVLAKRRLGNWMPAKEELAVKFRKRIAQAARERAKRTPMANVVRELADLVQGDTVLRMNLTRAINEAHDVGFELGYGSIDELMAIIDYLVTYAPPFNASVPIATPLNLVLDWPMCMPSGYAVFRDPAFNAQLRRVLSCWCGFLDGPHSRAYLTADEPHGWLSETAREKMGLDQFVCDASQPYWGFESWNAFFTRRLRDGARPVDAPNDASVIVNACEASPYDVSENCQLHDRFWIKSQPYSLREILAGSDMTTVRRLIGGSVYQGYLSAFNYHRWHAPVAGRVREAYNIDGTYYSEIEAEGTDARGLNDSQGYTTAVAARAVIVIECDNEALGVVACVFVGMAEVSSCRIVALPGQRVKKGDEIGFFQYGGSTYCLIFQPGVIRAFEPQPPYRDDVPPLKVNSRLAIANAAQ</sequence>